<dbReference type="AlphaFoldDB" id="A0A1N7S8B1"/>
<organism evidence="1 2">
    <name type="scientific">Paraburkholderia piptadeniae</name>
    <dbReference type="NCBI Taxonomy" id="1701573"/>
    <lineage>
        <taxon>Bacteria</taxon>
        <taxon>Pseudomonadati</taxon>
        <taxon>Pseudomonadota</taxon>
        <taxon>Betaproteobacteria</taxon>
        <taxon>Burkholderiales</taxon>
        <taxon>Burkholderiaceae</taxon>
        <taxon>Paraburkholderia</taxon>
    </lineage>
</organism>
<dbReference type="EMBL" id="CYGY02000035">
    <property type="protein sequence ID" value="SIT43629.1"/>
    <property type="molecule type" value="Genomic_DNA"/>
</dbReference>
<evidence type="ECO:0000313" key="1">
    <source>
        <dbReference type="EMBL" id="SIT43629.1"/>
    </source>
</evidence>
<dbReference type="Proteomes" id="UP000195569">
    <property type="component" value="Unassembled WGS sequence"/>
</dbReference>
<comment type="caution">
    <text evidence="1">The sequence shown here is derived from an EMBL/GenBank/DDBJ whole genome shotgun (WGS) entry which is preliminary data.</text>
</comment>
<proteinExistence type="predicted"/>
<keyword evidence="2" id="KW-1185">Reference proteome</keyword>
<gene>
    <name evidence="1" type="ORF">BN2476_350201</name>
</gene>
<evidence type="ECO:0000313" key="2">
    <source>
        <dbReference type="Proteomes" id="UP000195569"/>
    </source>
</evidence>
<name>A0A1N7S8B1_9BURK</name>
<accession>A0A1N7S8B1</accession>
<protein>
    <submittedName>
        <fullName evidence="1">Uncharacterized protein</fullName>
    </submittedName>
</protein>
<reference evidence="1" key="1">
    <citation type="submission" date="2016-12" db="EMBL/GenBank/DDBJ databases">
        <authorList>
            <person name="Moulin L."/>
        </authorList>
    </citation>
    <scope>NUCLEOTIDE SEQUENCE [LARGE SCALE GENOMIC DNA]</scope>
    <source>
        <strain evidence="1">STM 7183</strain>
    </source>
</reference>
<sequence>MFLYSIADAFPAPNFGMGLWKPALNGGVICYIRSDDRLAMSNNGGAAREIDDWIVIPVVVGSSPISHPKEFSGIEKRHGENRGAVFVLGAMFSGPVAFDAGRRT</sequence>